<organism evidence="2 3">
    <name type="scientific">Methanobacterium alkalithermotolerans</name>
    <dbReference type="NCBI Taxonomy" id="2731220"/>
    <lineage>
        <taxon>Archaea</taxon>
        <taxon>Methanobacteriati</taxon>
        <taxon>Methanobacteriota</taxon>
        <taxon>Methanomada group</taxon>
        <taxon>Methanobacteria</taxon>
        <taxon>Methanobacteriales</taxon>
        <taxon>Methanobacteriaceae</taxon>
        <taxon>Methanobacterium</taxon>
    </lineage>
</organism>
<protein>
    <submittedName>
        <fullName evidence="2">PadR family transcriptional regulator</fullName>
    </submittedName>
</protein>
<sequence length="140" mass="16404">MDSDKKKVPEEIPLQGFDQKMIRSFMRGFGKTMVLWMISKNRLHGYEIMNKLHHYYSLEEAHANLKPPGPSVIYPILHDLEKKGLIKGIWEAQGKRKVKYYEITPDGEATIQRIKNVIESKIAPLWEDFWGEMFAPDKDK</sequence>
<proteinExistence type="predicted"/>
<reference evidence="2" key="1">
    <citation type="submission" date="2020-07" db="EMBL/GenBank/DDBJ databases">
        <title>Methanobacterium. sp. MethCan genome.</title>
        <authorList>
            <person name="Postec A."/>
            <person name="Quemeneur M."/>
        </authorList>
    </citation>
    <scope>NUCLEOTIDE SEQUENCE</scope>
    <source>
        <strain evidence="2">MethCAN</strain>
    </source>
</reference>
<dbReference type="Gene3D" id="1.10.10.10">
    <property type="entry name" value="Winged helix-like DNA-binding domain superfamily/Winged helix DNA-binding domain"/>
    <property type="match status" value="1"/>
</dbReference>
<dbReference type="InterPro" id="IPR036388">
    <property type="entry name" value="WH-like_DNA-bd_sf"/>
</dbReference>
<dbReference type="EMBL" id="CP058560">
    <property type="protein sequence ID" value="QUH24326.1"/>
    <property type="molecule type" value="Genomic_DNA"/>
</dbReference>
<accession>A0A8T8K6R1</accession>
<dbReference type="OrthoDB" id="56053at2157"/>
<gene>
    <name evidence="2" type="ORF">HYG87_06715</name>
</gene>
<keyword evidence="3" id="KW-1185">Reference proteome</keyword>
<dbReference type="Proteomes" id="UP000681041">
    <property type="component" value="Chromosome"/>
</dbReference>
<dbReference type="PANTHER" id="PTHR43252">
    <property type="entry name" value="TRANSCRIPTIONAL REGULATOR YQJI"/>
    <property type="match status" value="1"/>
</dbReference>
<evidence type="ECO:0000259" key="1">
    <source>
        <dbReference type="Pfam" id="PF03551"/>
    </source>
</evidence>
<dbReference type="InterPro" id="IPR005149">
    <property type="entry name" value="Tscrpt_reg_PadR_N"/>
</dbReference>
<dbReference type="InterPro" id="IPR036390">
    <property type="entry name" value="WH_DNA-bd_sf"/>
</dbReference>
<name>A0A8T8K6R1_9EURY</name>
<evidence type="ECO:0000313" key="3">
    <source>
        <dbReference type="Proteomes" id="UP000681041"/>
    </source>
</evidence>
<feature type="domain" description="Transcription regulator PadR N-terminal" evidence="1">
    <location>
        <begin position="34"/>
        <end position="112"/>
    </location>
</feature>
<dbReference type="Pfam" id="PF03551">
    <property type="entry name" value="PadR"/>
    <property type="match status" value="1"/>
</dbReference>
<dbReference type="KEGG" id="meme:HYG87_06715"/>
<dbReference type="AlphaFoldDB" id="A0A8T8K6R1"/>
<dbReference type="SUPFAM" id="SSF46785">
    <property type="entry name" value="Winged helix' DNA-binding domain"/>
    <property type="match status" value="1"/>
</dbReference>
<dbReference type="PANTHER" id="PTHR43252:SF5">
    <property type="entry name" value="TRANSCRIPTIONAL REGULATOR, PADR-LIKE FAMILY"/>
    <property type="match status" value="1"/>
</dbReference>
<evidence type="ECO:0000313" key="2">
    <source>
        <dbReference type="EMBL" id="QUH24326.1"/>
    </source>
</evidence>